<accession>A0A5C6AKW3</accession>
<gene>
    <name evidence="1" type="ORF">Pla108_06040</name>
</gene>
<dbReference type="EMBL" id="SJPR01000001">
    <property type="protein sequence ID" value="TWT99661.1"/>
    <property type="molecule type" value="Genomic_DNA"/>
</dbReference>
<dbReference type="AlphaFoldDB" id="A0A5C6AKW3"/>
<keyword evidence="2" id="KW-1185">Reference proteome</keyword>
<proteinExistence type="predicted"/>
<protein>
    <submittedName>
        <fullName evidence="1">Uncharacterized protein</fullName>
    </submittedName>
</protein>
<reference evidence="1 2" key="1">
    <citation type="submission" date="2019-02" db="EMBL/GenBank/DDBJ databases">
        <title>Deep-cultivation of Planctomycetes and their phenomic and genomic characterization uncovers novel biology.</title>
        <authorList>
            <person name="Wiegand S."/>
            <person name="Jogler M."/>
            <person name="Boedeker C."/>
            <person name="Pinto D."/>
            <person name="Vollmers J."/>
            <person name="Rivas-Marin E."/>
            <person name="Kohn T."/>
            <person name="Peeters S.H."/>
            <person name="Heuer A."/>
            <person name="Rast P."/>
            <person name="Oberbeckmann S."/>
            <person name="Bunk B."/>
            <person name="Jeske O."/>
            <person name="Meyerdierks A."/>
            <person name="Storesund J.E."/>
            <person name="Kallscheuer N."/>
            <person name="Luecker S."/>
            <person name="Lage O.M."/>
            <person name="Pohl T."/>
            <person name="Merkel B.J."/>
            <person name="Hornburger P."/>
            <person name="Mueller R.-W."/>
            <person name="Bruemmer F."/>
            <person name="Labrenz M."/>
            <person name="Spormann A.M."/>
            <person name="Op Den Camp H."/>
            <person name="Overmann J."/>
            <person name="Amann R."/>
            <person name="Jetten M.S.M."/>
            <person name="Mascher T."/>
            <person name="Medema M.H."/>
            <person name="Devos D.P."/>
            <person name="Kaster A.-K."/>
            <person name="Ovreas L."/>
            <person name="Rohde M."/>
            <person name="Galperin M.Y."/>
            <person name="Jogler C."/>
        </authorList>
    </citation>
    <scope>NUCLEOTIDE SEQUENCE [LARGE SCALE GENOMIC DNA]</scope>
    <source>
        <strain evidence="1 2">Pla108</strain>
    </source>
</reference>
<comment type="caution">
    <text evidence="1">The sequence shown here is derived from an EMBL/GenBank/DDBJ whole genome shotgun (WGS) entry which is preliminary data.</text>
</comment>
<dbReference type="Proteomes" id="UP000317421">
    <property type="component" value="Unassembled WGS sequence"/>
</dbReference>
<sequence length="251" mass="26623">MTTVRPLRCALRKQGLAAGSVMLMATLGGLLLSTPQCSVAQTPKHWLHAGAMPPGAIGSQRLLRGGPLHGYNQPVELRMPSGTSIAATGAHGETTARSESLKVGLLVGQLYRFRAEGVPGLEEVTVYPTVELIDRTYPPYGRETEFPIAIELTLQDLRLAAEGAFVTRVVYVEDPKTALPVSEKEAGGQQWFEARPGDDPLVLADQLGRPVAILRIGARDTGVLANGCYATPTPLASSTKDSALRQASAAD</sequence>
<evidence type="ECO:0000313" key="1">
    <source>
        <dbReference type="EMBL" id="TWT99661.1"/>
    </source>
</evidence>
<organism evidence="1 2">
    <name type="scientific">Botrimarina colliarenosi</name>
    <dbReference type="NCBI Taxonomy" id="2528001"/>
    <lineage>
        <taxon>Bacteria</taxon>
        <taxon>Pseudomonadati</taxon>
        <taxon>Planctomycetota</taxon>
        <taxon>Planctomycetia</taxon>
        <taxon>Pirellulales</taxon>
        <taxon>Lacipirellulaceae</taxon>
        <taxon>Botrimarina</taxon>
    </lineage>
</organism>
<name>A0A5C6AKW3_9BACT</name>
<evidence type="ECO:0000313" key="2">
    <source>
        <dbReference type="Proteomes" id="UP000317421"/>
    </source>
</evidence>